<dbReference type="HAMAP" id="MF_01309_B">
    <property type="entry name" value="Ribosomal_uS3_B"/>
    <property type="match status" value="1"/>
</dbReference>
<dbReference type="InterPro" id="IPR009019">
    <property type="entry name" value="KH_sf_prok-type"/>
</dbReference>
<dbReference type="GO" id="GO:0022627">
    <property type="term" value="C:cytosolic small ribosomal subunit"/>
    <property type="evidence" value="ECO:0007669"/>
    <property type="project" value="TreeGrafter"/>
</dbReference>
<dbReference type="PANTHER" id="PTHR11760:SF19">
    <property type="entry name" value="SMALL RIBOSOMAL SUBUNIT PROTEIN US3C"/>
    <property type="match status" value="1"/>
</dbReference>
<dbReference type="InterPro" id="IPR015946">
    <property type="entry name" value="KH_dom-like_a/b"/>
</dbReference>
<keyword evidence="7 9" id="KW-0934">Plastid</keyword>
<dbReference type="PROSITE" id="PS00548">
    <property type="entry name" value="RIBOSOMAL_S3"/>
    <property type="match status" value="1"/>
</dbReference>
<dbReference type="SUPFAM" id="SSF54821">
    <property type="entry name" value="Ribosomal protein S3 C-terminal domain"/>
    <property type="match status" value="1"/>
</dbReference>
<keyword evidence="3 5" id="KW-0687">Ribonucleoprotein</keyword>
<sequence length="222" mass="25557">MGQKVHPLGFRLGITTPHRAHWFDKKNGYATRVQQDYLIRKYLRTAFDDMGVISVVINRQQYQTHIHLNVQPFSKLLKYTHEEFETVRTSLRSVLMNQNKSEEFAEQSLTFHIHSQKDPDKSAQVLASAVVRQLETRVPFRRAVRTVTLRAEKAGVQGIKIQISGRLNGAEIARSEWVRKGRVPLHTLRANIDYCVQTAQTTYGILGVKVWVCLPEQTNIYS</sequence>
<dbReference type="GO" id="GO:0009507">
    <property type="term" value="C:chloroplast"/>
    <property type="evidence" value="ECO:0007669"/>
    <property type="project" value="UniProtKB-SubCell"/>
</dbReference>
<evidence type="ECO:0000259" key="8">
    <source>
        <dbReference type="Pfam" id="PF00189"/>
    </source>
</evidence>
<dbReference type="SUPFAM" id="SSF54814">
    <property type="entry name" value="Prokaryotic type KH domain (KH-domain type II)"/>
    <property type="match status" value="1"/>
</dbReference>
<geneLocation type="chloroplast" evidence="9"/>
<evidence type="ECO:0000256" key="3">
    <source>
        <dbReference type="ARBA" id="ARBA00023274"/>
    </source>
</evidence>
<evidence type="ECO:0000256" key="5">
    <source>
        <dbReference type="HAMAP-Rule" id="MF_01309"/>
    </source>
</evidence>
<keyword evidence="2 5" id="KW-0689">Ribosomal protein</keyword>
<organism evidence="9">
    <name type="scientific">prasinophyte sp. MBIC10622</name>
    <dbReference type="NCBI Taxonomy" id="156113"/>
    <lineage>
        <taxon>Eukaryota</taxon>
        <taxon>Viridiplantae</taxon>
        <taxon>Chlorophyta</taxon>
    </lineage>
</organism>
<dbReference type="Gene3D" id="3.30.300.20">
    <property type="match status" value="1"/>
</dbReference>
<feature type="domain" description="Small ribosomal subunit protein uS3 C-terminal" evidence="8">
    <location>
        <begin position="131"/>
        <end position="212"/>
    </location>
</feature>
<dbReference type="InterPro" id="IPR057258">
    <property type="entry name" value="Ribosomal_uS3"/>
</dbReference>
<comment type="subunit">
    <text evidence="5 7">Part of the 30S ribosomal subunit.</text>
</comment>
<accession>A0A088CIV2</accession>
<name>A0A088CIV2_9CHLO</name>
<dbReference type="InterPro" id="IPR018280">
    <property type="entry name" value="Ribosomal_uS3_CS"/>
</dbReference>
<dbReference type="EMBL" id="KJ746602">
    <property type="protein sequence ID" value="AID67883.1"/>
    <property type="molecule type" value="Genomic_DNA"/>
</dbReference>
<dbReference type="PANTHER" id="PTHR11760">
    <property type="entry name" value="30S/40S RIBOSOMAL PROTEIN S3"/>
    <property type="match status" value="1"/>
</dbReference>
<dbReference type="InterPro" id="IPR036419">
    <property type="entry name" value="Ribosomal_S3_C_sf"/>
</dbReference>
<comment type="similarity">
    <text evidence="1 5 6">Belongs to the universal ribosomal protein uS3 family.</text>
</comment>
<evidence type="ECO:0000256" key="4">
    <source>
        <dbReference type="ARBA" id="ARBA00035154"/>
    </source>
</evidence>
<reference evidence="9" key="1">
    <citation type="journal article" date="2014" name="BMC Genomics">
        <title>Six newly sequenced chloroplast genomes from prasinophyte green algae provide insights into the relationships among prasinophyte lineages and the diversity of streamlined genome architecture in picoplanktonic species.</title>
        <authorList>
            <person name="Lemieux C."/>
            <person name="Otis C."/>
            <person name="Turmel M."/>
        </authorList>
    </citation>
    <scope>NUCLEOTIDE SEQUENCE</scope>
</reference>
<dbReference type="CDD" id="cd02412">
    <property type="entry name" value="KH-II_30S_S3"/>
    <property type="match status" value="1"/>
</dbReference>
<comment type="subcellular location">
    <subcellularLocation>
        <location evidence="5 7">Plastid</location>
        <location evidence="5 7">Chloroplast</location>
    </subcellularLocation>
</comment>
<evidence type="ECO:0000256" key="1">
    <source>
        <dbReference type="ARBA" id="ARBA00010761"/>
    </source>
</evidence>
<dbReference type="InterPro" id="IPR005704">
    <property type="entry name" value="Ribosomal_uS3_bac-typ"/>
</dbReference>
<keyword evidence="7 9" id="KW-0150">Chloroplast</keyword>
<dbReference type="InterPro" id="IPR001351">
    <property type="entry name" value="Ribosomal_uS3_C"/>
</dbReference>
<gene>
    <name evidence="5 9" type="primary">rps3</name>
</gene>
<dbReference type="GO" id="GO:0003735">
    <property type="term" value="F:structural constituent of ribosome"/>
    <property type="evidence" value="ECO:0007669"/>
    <property type="project" value="InterPro"/>
</dbReference>
<dbReference type="AlphaFoldDB" id="A0A088CIV2"/>
<evidence type="ECO:0000256" key="2">
    <source>
        <dbReference type="ARBA" id="ARBA00022980"/>
    </source>
</evidence>
<protein>
    <recommendedName>
        <fullName evidence="4 5">Small ribosomal subunit protein uS3c</fullName>
    </recommendedName>
</protein>
<evidence type="ECO:0000256" key="6">
    <source>
        <dbReference type="RuleBase" id="RU003624"/>
    </source>
</evidence>
<dbReference type="Gene3D" id="3.30.1140.32">
    <property type="entry name" value="Ribosomal protein S3, C-terminal domain"/>
    <property type="match status" value="1"/>
</dbReference>
<dbReference type="Pfam" id="PF00189">
    <property type="entry name" value="Ribosomal_S3_C"/>
    <property type="match status" value="1"/>
</dbReference>
<dbReference type="NCBIfam" id="TIGR01009">
    <property type="entry name" value="rpsC_bact"/>
    <property type="match status" value="1"/>
</dbReference>
<dbReference type="GO" id="GO:0006412">
    <property type="term" value="P:translation"/>
    <property type="evidence" value="ECO:0007669"/>
    <property type="project" value="UniProtKB-UniRule"/>
</dbReference>
<dbReference type="GO" id="GO:0003723">
    <property type="term" value="F:RNA binding"/>
    <property type="evidence" value="ECO:0007669"/>
    <property type="project" value="InterPro"/>
</dbReference>
<evidence type="ECO:0000256" key="7">
    <source>
        <dbReference type="RuleBase" id="RU003626"/>
    </source>
</evidence>
<proteinExistence type="inferred from homology"/>
<evidence type="ECO:0000313" key="9">
    <source>
        <dbReference type="EMBL" id="AID67883.1"/>
    </source>
</evidence>